<dbReference type="InParanoid" id="A0A2K2DFJ7"/>
<dbReference type="Gramene" id="PNT73051">
    <property type="protein sequence ID" value="PNT73051"/>
    <property type="gene ID" value="BRADI_2g52686v3"/>
</dbReference>
<feature type="region of interest" description="Disordered" evidence="1">
    <location>
        <begin position="60"/>
        <end position="105"/>
    </location>
</feature>
<accession>A0A2K2DFJ7</accession>
<evidence type="ECO:0000313" key="5">
    <source>
        <dbReference type="Proteomes" id="UP000008810"/>
    </source>
</evidence>
<dbReference type="Proteomes" id="UP000008810">
    <property type="component" value="Chromosome 2"/>
</dbReference>
<proteinExistence type="predicted"/>
<reference evidence="4" key="3">
    <citation type="submission" date="2018-08" db="UniProtKB">
        <authorList>
            <consortium name="EnsemblPlants"/>
        </authorList>
    </citation>
    <scope>IDENTIFICATION</scope>
    <source>
        <strain evidence="4">cv. Bd21</strain>
    </source>
</reference>
<dbReference type="AlphaFoldDB" id="A0A2K2DFJ7"/>
<keyword evidence="5" id="KW-1185">Reference proteome</keyword>
<evidence type="ECO:0000256" key="1">
    <source>
        <dbReference type="SAM" id="MobiDB-lite"/>
    </source>
</evidence>
<organism evidence="3">
    <name type="scientific">Brachypodium distachyon</name>
    <name type="common">Purple false brome</name>
    <name type="synonym">Trachynia distachya</name>
    <dbReference type="NCBI Taxonomy" id="15368"/>
    <lineage>
        <taxon>Eukaryota</taxon>
        <taxon>Viridiplantae</taxon>
        <taxon>Streptophyta</taxon>
        <taxon>Embryophyta</taxon>
        <taxon>Tracheophyta</taxon>
        <taxon>Spermatophyta</taxon>
        <taxon>Magnoliopsida</taxon>
        <taxon>Liliopsida</taxon>
        <taxon>Poales</taxon>
        <taxon>Poaceae</taxon>
        <taxon>BOP clade</taxon>
        <taxon>Pooideae</taxon>
        <taxon>Stipodae</taxon>
        <taxon>Brachypodieae</taxon>
        <taxon>Brachypodium</taxon>
    </lineage>
</organism>
<evidence type="ECO:0000313" key="4">
    <source>
        <dbReference type="EnsemblPlants" id="PNT73051"/>
    </source>
</evidence>
<dbReference type="EnsemblPlants" id="PNT73051">
    <property type="protein sequence ID" value="PNT73051"/>
    <property type="gene ID" value="BRADI_2g52686v3"/>
</dbReference>
<sequence>MNRPTSTASPRLLLLHLLVLNRSVHALVISTNVSHISCVGSGHQNQTISATVFRWFTESRGHGSGAAAPRAGKKKGEQGNEREGERVGQVESMQAVNFRSSQTTL</sequence>
<evidence type="ECO:0008006" key="6">
    <source>
        <dbReference type="Google" id="ProtNLM"/>
    </source>
</evidence>
<feature type="compositionally biased region" description="Polar residues" evidence="1">
    <location>
        <begin position="91"/>
        <end position="105"/>
    </location>
</feature>
<keyword evidence="2" id="KW-0732">Signal</keyword>
<feature type="signal peptide" evidence="2">
    <location>
        <begin position="1"/>
        <end position="26"/>
    </location>
</feature>
<name>A0A2K2DFJ7_BRADI</name>
<reference evidence="3" key="2">
    <citation type="submission" date="2017-06" db="EMBL/GenBank/DDBJ databases">
        <title>WGS assembly of Brachypodium distachyon.</title>
        <authorList>
            <consortium name="The International Brachypodium Initiative"/>
            <person name="Lucas S."/>
            <person name="Harmon-Smith M."/>
            <person name="Lail K."/>
            <person name="Tice H."/>
            <person name="Grimwood J."/>
            <person name="Bruce D."/>
            <person name="Barry K."/>
            <person name="Shu S."/>
            <person name="Lindquist E."/>
            <person name="Wang M."/>
            <person name="Pitluck S."/>
            <person name="Vogel J.P."/>
            <person name="Garvin D.F."/>
            <person name="Mockler T.C."/>
            <person name="Schmutz J."/>
            <person name="Rokhsar D."/>
            <person name="Bevan M.W."/>
        </authorList>
    </citation>
    <scope>NUCLEOTIDE SEQUENCE</scope>
    <source>
        <strain evidence="3">Bd21</strain>
    </source>
</reference>
<evidence type="ECO:0000256" key="2">
    <source>
        <dbReference type="SAM" id="SignalP"/>
    </source>
</evidence>
<protein>
    <recommendedName>
        <fullName evidence="6">Secreted protein</fullName>
    </recommendedName>
</protein>
<feature type="chain" id="PRO_5036043385" description="Secreted protein" evidence="2">
    <location>
        <begin position="27"/>
        <end position="105"/>
    </location>
</feature>
<feature type="compositionally biased region" description="Basic and acidic residues" evidence="1">
    <location>
        <begin position="74"/>
        <end position="88"/>
    </location>
</feature>
<dbReference type="EMBL" id="CM000881">
    <property type="protein sequence ID" value="PNT73051.1"/>
    <property type="molecule type" value="Genomic_DNA"/>
</dbReference>
<evidence type="ECO:0000313" key="3">
    <source>
        <dbReference type="EMBL" id="PNT73051.1"/>
    </source>
</evidence>
<reference evidence="3 4" key="1">
    <citation type="journal article" date="2010" name="Nature">
        <title>Genome sequencing and analysis of the model grass Brachypodium distachyon.</title>
        <authorList>
            <consortium name="International Brachypodium Initiative"/>
        </authorList>
    </citation>
    <scope>NUCLEOTIDE SEQUENCE [LARGE SCALE GENOMIC DNA]</scope>
    <source>
        <strain evidence="3 4">Bd21</strain>
    </source>
</reference>
<gene>
    <name evidence="3" type="ORF">BRADI_2g52686v3</name>
</gene>